<dbReference type="Gene3D" id="2.40.170.20">
    <property type="entry name" value="TonB-dependent receptor, beta-barrel domain"/>
    <property type="match status" value="1"/>
</dbReference>
<sequence>MLKRHWYVGSACAALAAALTAVPALAQSAPAETAETASDGGLQEIVVTATRRDSNLQSTAIAISAVDENLIRQASPRNVGDLAAFVPNFSAATITNFNAASFSIRGVGQNSIIVYFEPPVAVLVDDFVMPSVQTQLLDTFDVSQVEVLRGPQGTLFGKNTTGGAVVVKTKRPQLEKIEVEGRLQVGDFGTVIPQASFNLPIGQTLAFRGVIGHTQSDGYYKNGGCFGPVTPFAATAFAAKFAGQSGCGDGRSLGGQDVWNARAKLLWEPSDAFSALLQYEYLRDRSDSVPSVNLTPASNGFLFHSLGLGSVPNRNSDPLKNAALTDRQAALIKEKSGQIVNVDGVYLNMDYKTDWGTFTSVSGYRNQRSRLPNTYMGTAPVASDGTVLSLFDAQRDDNRKTYQQELRFASSFDGPFNFVAGGFYQKDKTSFCVAQLLGFLDLASGGPGFGNWNDNPYLLCNAQRSRSKATFVEGTFKFTPTLTLTGGFRYTWENKSWYGRQQVFAQQLEGGFDPSIVLENALDANVFDYTAGVIKVKDSAREPTWRVSLGWQATPTVFAYATYSRGFKAGGFNDQIGSFHPFVNADGSDNPAAFAAAASATKPERADSYEAGVKTELFDRHLRFNLTGFYVDYNDLQKQIVVPLVVGGQQFQVTRFFNAAKATVKGIELESTLIPVHGLTLRGLVGYQDGKYKSYVTPIPAGYDLSTAPLDRLPKWQWTADATYELPIGDFKLQFNGNINYVARNLFTQSITSPAENTFLNARTLYNASITLMQADDKYYVRLIGRNLSDKRYLTGAQVVGGLWANGQYGPPRYFGAELGFKLGN</sequence>
<evidence type="ECO:0000256" key="12">
    <source>
        <dbReference type="RuleBase" id="RU003357"/>
    </source>
</evidence>
<dbReference type="InterPro" id="IPR012910">
    <property type="entry name" value="Plug_dom"/>
</dbReference>
<organism evidence="16 17">
    <name type="scientific">Rhizorhabdus wittichii (strain DSM 6014 / CCUG 31198 / JCM 15750 / NBRC 105917 / EY 4224 / RW1)</name>
    <name type="common">Sphingomonas wittichii</name>
    <dbReference type="NCBI Taxonomy" id="392499"/>
    <lineage>
        <taxon>Bacteria</taxon>
        <taxon>Pseudomonadati</taxon>
        <taxon>Pseudomonadota</taxon>
        <taxon>Alphaproteobacteria</taxon>
        <taxon>Sphingomonadales</taxon>
        <taxon>Sphingomonadaceae</taxon>
        <taxon>Rhizorhabdus</taxon>
    </lineage>
</organism>
<keyword evidence="8 12" id="KW-0798">TonB box</keyword>
<dbReference type="KEGG" id="swi:Swit_2264"/>
<reference evidence="16 17" key="1">
    <citation type="journal article" date="2010" name="J. Bacteriol.">
        <title>Genome sequence of the dioxin-mineralizing bacterium Sphingomonas wittichii RW1.</title>
        <authorList>
            <person name="Miller T.R."/>
            <person name="Delcher A.L."/>
            <person name="Salzberg S.L."/>
            <person name="Saunders E."/>
            <person name="Detter J.C."/>
            <person name="Halden R.U."/>
        </authorList>
    </citation>
    <scope>NUCLEOTIDE SEQUENCE [LARGE SCALE GENOMIC DNA]</scope>
    <source>
        <strain evidence="17">DSM 6014 / CCUG 31198 / JCM 15750 / NBRC 105917 / EY 4224 / RW1</strain>
    </source>
</reference>
<dbReference type="InterPro" id="IPR036942">
    <property type="entry name" value="Beta-barrel_TonB_sf"/>
</dbReference>
<gene>
    <name evidence="16" type="ordered locus">Swit_2264</name>
</gene>
<evidence type="ECO:0000256" key="6">
    <source>
        <dbReference type="ARBA" id="ARBA00023004"/>
    </source>
</evidence>
<keyword evidence="4" id="KW-0410">Iron transport</keyword>
<dbReference type="Pfam" id="PF07715">
    <property type="entry name" value="Plug"/>
    <property type="match status" value="1"/>
</dbReference>
<evidence type="ECO:0000259" key="15">
    <source>
        <dbReference type="Pfam" id="PF07715"/>
    </source>
</evidence>
<dbReference type="AlphaFoldDB" id="A0A9J9HBP5"/>
<evidence type="ECO:0000256" key="8">
    <source>
        <dbReference type="ARBA" id="ARBA00023077"/>
    </source>
</evidence>
<dbReference type="InterPro" id="IPR039426">
    <property type="entry name" value="TonB-dep_rcpt-like"/>
</dbReference>
<keyword evidence="7" id="KW-0406">Ion transport</keyword>
<keyword evidence="10 11" id="KW-0998">Cell outer membrane</keyword>
<name>A0A9J9HBP5_RHIWR</name>
<evidence type="ECO:0000256" key="2">
    <source>
        <dbReference type="ARBA" id="ARBA00022448"/>
    </source>
</evidence>
<accession>A0A9J9HBP5</accession>
<feature type="chain" id="PRO_5039927004" evidence="13">
    <location>
        <begin position="27"/>
        <end position="825"/>
    </location>
</feature>
<evidence type="ECO:0000256" key="7">
    <source>
        <dbReference type="ARBA" id="ARBA00023065"/>
    </source>
</evidence>
<evidence type="ECO:0000256" key="4">
    <source>
        <dbReference type="ARBA" id="ARBA00022496"/>
    </source>
</evidence>
<keyword evidence="13" id="KW-0732">Signal</keyword>
<proteinExistence type="inferred from homology"/>
<dbReference type="PROSITE" id="PS52016">
    <property type="entry name" value="TONB_DEPENDENT_REC_3"/>
    <property type="match status" value="1"/>
</dbReference>
<comment type="subcellular location">
    <subcellularLocation>
        <location evidence="1 11">Cell outer membrane</location>
        <topology evidence="1 11">Multi-pass membrane protein</topology>
    </subcellularLocation>
</comment>
<evidence type="ECO:0000313" key="16">
    <source>
        <dbReference type="EMBL" id="ABQ68623.1"/>
    </source>
</evidence>
<evidence type="ECO:0000259" key="14">
    <source>
        <dbReference type="Pfam" id="PF00593"/>
    </source>
</evidence>
<protein>
    <submittedName>
        <fullName evidence="16">TonB-dependent receptor</fullName>
    </submittedName>
</protein>
<feature type="domain" description="TonB-dependent receptor plug" evidence="15">
    <location>
        <begin position="56"/>
        <end position="164"/>
    </location>
</feature>
<dbReference type="GO" id="GO:0009279">
    <property type="term" value="C:cell outer membrane"/>
    <property type="evidence" value="ECO:0007669"/>
    <property type="project" value="UniProtKB-SubCell"/>
</dbReference>
<evidence type="ECO:0000256" key="1">
    <source>
        <dbReference type="ARBA" id="ARBA00004571"/>
    </source>
</evidence>
<dbReference type="Pfam" id="PF00593">
    <property type="entry name" value="TonB_dep_Rec_b-barrel"/>
    <property type="match status" value="1"/>
</dbReference>
<keyword evidence="2 11" id="KW-0813">Transport</keyword>
<keyword evidence="17" id="KW-1185">Reference proteome</keyword>
<dbReference type="GO" id="GO:0006826">
    <property type="term" value="P:iron ion transport"/>
    <property type="evidence" value="ECO:0007669"/>
    <property type="project" value="UniProtKB-KW"/>
</dbReference>
<evidence type="ECO:0000256" key="13">
    <source>
        <dbReference type="SAM" id="SignalP"/>
    </source>
</evidence>
<dbReference type="SUPFAM" id="SSF56935">
    <property type="entry name" value="Porins"/>
    <property type="match status" value="1"/>
</dbReference>
<evidence type="ECO:0000256" key="9">
    <source>
        <dbReference type="ARBA" id="ARBA00023136"/>
    </source>
</evidence>
<keyword evidence="3 11" id="KW-1134">Transmembrane beta strand</keyword>
<dbReference type="PANTHER" id="PTHR32552">
    <property type="entry name" value="FERRICHROME IRON RECEPTOR-RELATED"/>
    <property type="match status" value="1"/>
</dbReference>
<feature type="domain" description="TonB-dependent receptor-like beta-barrel" evidence="14">
    <location>
        <begin position="282"/>
        <end position="771"/>
    </location>
</feature>
<evidence type="ECO:0000256" key="5">
    <source>
        <dbReference type="ARBA" id="ARBA00022692"/>
    </source>
</evidence>
<keyword evidence="16" id="KW-0675">Receptor</keyword>
<dbReference type="CDD" id="cd01347">
    <property type="entry name" value="ligand_gated_channel"/>
    <property type="match status" value="1"/>
</dbReference>
<dbReference type="PANTHER" id="PTHR32552:SF81">
    <property type="entry name" value="TONB-DEPENDENT OUTER MEMBRANE RECEPTOR"/>
    <property type="match status" value="1"/>
</dbReference>
<evidence type="ECO:0000313" key="17">
    <source>
        <dbReference type="Proteomes" id="UP000001989"/>
    </source>
</evidence>
<feature type="signal peptide" evidence="13">
    <location>
        <begin position="1"/>
        <end position="26"/>
    </location>
</feature>
<dbReference type="InterPro" id="IPR000531">
    <property type="entry name" value="Beta-barrel_TonB"/>
</dbReference>
<evidence type="ECO:0000256" key="11">
    <source>
        <dbReference type="PROSITE-ProRule" id="PRU01360"/>
    </source>
</evidence>
<dbReference type="OrthoDB" id="9760333at2"/>
<keyword evidence="9 11" id="KW-0472">Membrane</keyword>
<evidence type="ECO:0000256" key="3">
    <source>
        <dbReference type="ARBA" id="ARBA00022452"/>
    </source>
</evidence>
<keyword evidence="6" id="KW-0408">Iron</keyword>
<evidence type="ECO:0000256" key="10">
    <source>
        <dbReference type="ARBA" id="ARBA00023237"/>
    </source>
</evidence>
<comment type="similarity">
    <text evidence="11 12">Belongs to the TonB-dependent receptor family.</text>
</comment>
<dbReference type="EMBL" id="CP000699">
    <property type="protein sequence ID" value="ABQ68623.1"/>
    <property type="molecule type" value="Genomic_DNA"/>
</dbReference>
<dbReference type="Proteomes" id="UP000001989">
    <property type="component" value="Chromosome"/>
</dbReference>
<keyword evidence="5 11" id="KW-0812">Transmembrane</keyword>